<evidence type="ECO:0000256" key="1">
    <source>
        <dbReference type="SAM" id="Phobius"/>
    </source>
</evidence>
<organism evidence="2 3">
    <name type="scientific">Xanthobacter autotrophicus</name>
    <dbReference type="NCBI Taxonomy" id="280"/>
    <lineage>
        <taxon>Bacteria</taxon>
        <taxon>Pseudomonadati</taxon>
        <taxon>Pseudomonadota</taxon>
        <taxon>Alphaproteobacteria</taxon>
        <taxon>Hyphomicrobiales</taxon>
        <taxon>Xanthobacteraceae</taxon>
        <taxon>Xanthobacter</taxon>
    </lineage>
</organism>
<dbReference type="Pfam" id="PF14345">
    <property type="entry name" value="GDYXXLXY"/>
    <property type="match status" value="1"/>
</dbReference>
<feature type="transmembrane region" description="Helical" evidence="1">
    <location>
        <begin position="12"/>
        <end position="32"/>
    </location>
</feature>
<name>A0A6C1K9L7_XANAU</name>
<dbReference type="InterPro" id="IPR025833">
    <property type="entry name" value="GDYXXLXY"/>
</dbReference>
<dbReference type="EMBL" id="VAUP01000042">
    <property type="protein sequence ID" value="TLX40832.1"/>
    <property type="molecule type" value="Genomic_DNA"/>
</dbReference>
<evidence type="ECO:0008006" key="4">
    <source>
        <dbReference type="Google" id="ProtNLM"/>
    </source>
</evidence>
<reference evidence="2 3" key="1">
    <citation type="submission" date="2019-05" db="EMBL/GenBank/DDBJ databases">
        <authorList>
            <person name="Zhou X."/>
        </authorList>
    </citation>
    <scope>NUCLEOTIDE SEQUENCE [LARGE SCALE GENOMIC DNA]</scope>
    <source>
        <strain evidence="2 3">DSM 432</strain>
    </source>
</reference>
<keyword evidence="1" id="KW-0472">Membrane</keyword>
<protein>
    <recommendedName>
        <fullName evidence="4">GDYXXLXY domain-containing protein</fullName>
    </recommendedName>
</protein>
<gene>
    <name evidence="2" type="ORF">FBQ73_22615</name>
</gene>
<dbReference type="OrthoDB" id="4868247at2"/>
<evidence type="ECO:0000313" key="3">
    <source>
        <dbReference type="Proteomes" id="UP000305131"/>
    </source>
</evidence>
<dbReference type="AlphaFoldDB" id="A0A6C1K9L7"/>
<keyword evidence="1" id="KW-1133">Transmembrane helix</keyword>
<dbReference type="Proteomes" id="UP000305131">
    <property type="component" value="Unassembled WGS sequence"/>
</dbReference>
<evidence type="ECO:0000313" key="2">
    <source>
        <dbReference type="EMBL" id="TLX40832.1"/>
    </source>
</evidence>
<comment type="caution">
    <text evidence="2">The sequence shown here is derived from an EMBL/GenBank/DDBJ whole genome shotgun (WGS) entry which is preliminary data.</text>
</comment>
<sequence>MGPGGDAVSNTIRRALFLVTSLAVLAVLGWSVRDFEALVNSGEVVLLQLAPADPRSLIQGDYMRLAYGLERERIALDAPSGAIIIALDARRIGSYRRVAGTPGTGELAFHVGSNAAGDGVLIEPHSFLFQEGHAELYAQARYGIFHVDRSGRHLLVGLADTEARKIEPR</sequence>
<accession>A0A6C1K9L7</accession>
<proteinExistence type="predicted"/>
<keyword evidence="1" id="KW-0812">Transmembrane</keyword>